<dbReference type="GO" id="GO:0005576">
    <property type="term" value="C:extracellular region"/>
    <property type="evidence" value="ECO:0007669"/>
    <property type="project" value="UniProtKB-SubCell"/>
</dbReference>
<evidence type="ECO:0000256" key="6">
    <source>
        <dbReference type="SAM" id="SignalP"/>
    </source>
</evidence>
<protein>
    <recommendedName>
        <fullName evidence="9">Epidermal patterning factor-like protein</fullName>
    </recommendedName>
</protein>
<dbReference type="InterPro" id="IPR039455">
    <property type="entry name" value="EPFL"/>
</dbReference>
<keyword evidence="5" id="KW-1015">Disulfide bond</keyword>
<gene>
    <name evidence="7" type="ORF">KC19_3G221700</name>
</gene>
<dbReference type="EMBL" id="CM026423">
    <property type="protein sequence ID" value="KAG0584603.1"/>
    <property type="molecule type" value="Genomic_DNA"/>
</dbReference>
<proteinExistence type="inferred from homology"/>
<reference evidence="7" key="1">
    <citation type="submission" date="2020-06" db="EMBL/GenBank/DDBJ databases">
        <title>WGS assembly of Ceratodon purpureus strain R40.</title>
        <authorList>
            <person name="Carey S.B."/>
            <person name="Jenkins J."/>
            <person name="Shu S."/>
            <person name="Lovell J.T."/>
            <person name="Sreedasyam A."/>
            <person name="Maumus F."/>
            <person name="Tiley G.P."/>
            <person name="Fernandez-Pozo N."/>
            <person name="Barry K."/>
            <person name="Chen C."/>
            <person name="Wang M."/>
            <person name="Lipzen A."/>
            <person name="Daum C."/>
            <person name="Saski C.A."/>
            <person name="Payton A.C."/>
            <person name="Mcbreen J.C."/>
            <person name="Conrad R.E."/>
            <person name="Kollar L.M."/>
            <person name="Olsson S."/>
            <person name="Huttunen S."/>
            <person name="Landis J.B."/>
            <person name="Wickett N.J."/>
            <person name="Johnson M.G."/>
            <person name="Rensing S.A."/>
            <person name="Grimwood J."/>
            <person name="Schmutz J."/>
            <person name="Mcdaniel S.F."/>
        </authorList>
    </citation>
    <scope>NUCLEOTIDE SEQUENCE</scope>
    <source>
        <strain evidence="7">R40</strain>
    </source>
</reference>
<dbReference type="GO" id="GO:0010374">
    <property type="term" value="P:stomatal complex development"/>
    <property type="evidence" value="ECO:0007669"/>
    <property type="project" value="InterPro"/>
</dbReference>
<dbReference type="PANTHER" id="PTHR33109:SF4">
    <property type="entry name" value="EPIDERMAL PATTERNING FACTOR-LIKE PROTEIN 6"/>
    <property type="match status" value="1"/>
</dbReference>
<organism evidence="7 8">
    <name type="scientific">Ceratodon purpureus</name>
    <name type="common">Fire moss</name>
    <name type="synonym">Dicranum purpureum</name>
    <dbReference type="NCBI Taxonomy" id="3225"/>
    <lineage>
        <taxon>Eukaryota</taxon>
        <taxon>Viridiplantae</taxon>
        <taxon>Streptophyta</taxon>
        <taxon>Embryophyta</taxon>
        <taxon>Bryophyta</taxon>
        <taxon>Bryophytina</taxon>
        <taxon>Bryopsida</taxon>
        <taxon>Dicranidae</taxon>
        <taxon>Pseudoditrichales</taxon>
        <taxon>Ditrichaceae</taxon>
        <taxon>Ceratodon</taxon>
    </lineage>
</organism>
<comment type="caution">
    <text evidence="7">The sequence shown here is derived from an EMBL/GenBank/DDBJ whole genome shotgun (WGS) entry which is preliminary data.</text>
</comment>
<keyword evidence="4 6" id="KW-0732">Signal</keyword>
<accession>A0A8T0IQD4</accession>
<feature type="signal peptide" evidence="6">
    <location>
        <begin position="1"/>
        <end position="25"/>
    </location>
</feature>
<comment type="subcellular location">
    <subcellularLocation>
        <location evidence="1">Secreted</location>
    </subcellularLocation>
</comment>
<name>A0A8T0IQD4_CERPU</name>
<dbReference type="PANTHER" id="PTHR33109">
    <property type="entry name" value="EPIDERMAL PATTERNING FACTOR-LIKE PROTEIN 4"/>
    <property type="match status" value="1"/>
</dbReference>
<comment type="similarity">
    <text evidence="2">Belongs to the plant cysteine rich small secretory peptide family. Epidermal patterning factor subfamily.</text>
</comment>
<evidence type="ECO:0000313" key="8">
    <source>
        <dbReference type="Proteomes" id="UP000822688"/>
    </source>
</evidence>
<evidence type="ECO:0008006" key="9">
    <source>
        <dbReference type="Google" id="ProtNLM"/>
    </source>
</evidence>
<keyword evidence="8" id="KW-1185">Reference proteome</keyword>
<evidence type="ECO:0000313" key="7">
    <source>
        <dbReference type="EMBL" id="KAG0584603.1"/>
    </source>
</evidence>
<dbReference type="Pfam" id="PF17181">
    <property type="entry name" value="EPF"/>
    <property type="match status" value="1"/>
</dbReference>
<dbReference type="AlphaFoldDB" id="A0A8T0IQD4"/>
<evidence type="ECO:0000256" key="3">
    <source>
        <dbReference type="ARBA" id="ARBA00022525"/>
    </source>
</evidence>
<evidence type="ECO:0000256" key="5">
    <source>
        <dbReference type="ARBA" id="ARBA00023157"/>
    </source>
</evidence>
<evidence type="ECO:0000256" key="1">
    <source>
        <dbReference type="ARBA" id="ARBA00004613"/>
    </source>
</evidence>
<sequence length="138" mass="15042">MAVMISASCWLTLVLLIFFPASAIARIGPGLYPSVRTIASLEETARTLVLDNGLNIQDQERPQELDIVFGKNYNHGSSTGSRRALVGSSPPTCIGRCEGCVPCKPVHVAITNPHPVISETDYYPEVWQCLCGTKYYSP</sequence>
<dbReference type="Proteomes" id="UP000822688">
    <property type="component" value="Chromosome 3"/>
</dbReference>
<keyword evidence="3" id="KW-0964">Secreted</keyword>
<evidence type="ECO:0000256" key="4">
    <source>
        <dbReference type="ARBA" id="ARBA00022729"/>
    </source>
</evidence>
<evidence type="ECO:0000256" key="2">
    <source>
        <dbReference type="ARBA" id="ARBA00008127"/>
    </source>
</evidence>
<feature type="chain" id="PRO_5035771844" description="Epidermal patterning factor-like protein" evidence="6">
    <location>
        <begin position="26"/>
        <end position="138"/>
    </location>
</feature>